<dbReference type="RefSeq" id="WP_001791367.1">
    <property type="nucleotide sequence ID" value="NZ_CM000952.1"/>
</dbReference>
<evidence type="ECO:0000256" key="1">
    <source>
        <dbReference type="SAM" id="Phobius"/>
    </source>
</evidence>
<name>A0A0E1X981_STAAU</name>
<dbReference type="Proteomes" id="UP000003455">
    <property type="component" value="Chromosome"/>
</dbReference>
<organism evidence="2">
    <name type="scientific">Staphylococcus aureus subsp. aureus MN8</name>
    <dbReference type="NCBI Taxonomy" id="548470"/>
    <lineage>
        <taxon>Bacteria</taxon>
        <taxon>Bacillati</taxon>
        <taxon>Bacillota</taxon>
        <taxon>Bacilli</taxon>
        <taxon>Bacillales</taxon>
        <taxon>Staphylococcaceae</taxon>
        <taxon>Staphylococcus</taxon>
    </lineage>
</organism>
<keyword evidence="1" id="KW-1133">Transmembrane helix</keyword>
<feature type="transmembrane region" description="Helical" evidence="1">
    <location>
        <begin position="6"/>
        <end position="23"/>
    </location>
</feature>
<comment type="caution">
    <text evidence="2">The sequence shown here is derived from an EMBL/GenBank/DDBJ whole genome shotgun (WGS) entry which is preliminary data.</text>
</comment>
<dbReference type="EMBL" id="ACJA02000003">
    <property type="protein sequence ID" value="EFH95358.1"/>
    <property type="molecule type" value="Genomic_DNA"/>
</dbReference>
<gene>
    <name evidence="2" type="ORF">HMPREF0769_11568</name>
</gene>
<sequence>MIFLTYWCVFHLAYIIGYIKITFYTKVHQKNISTRIKQHFYRNLLHFNVNKYIFILSLINCARLITEYSQYFYFFVICEIFS</sequence>
<dbReference type="AlphaFoldDB" id="A0A0E1X981"/>
<keyword evidence="1" id="KW-0472">Membrane</keyword>
<protein>
    <submittedName>
        <fullName evidence="2">Uncharacterized protein</fullName>
    </submittedName>
</protein>
<proteinExistence type="predicted"/>
<reference evidence="2" key="1">
    <citation type="submission" date="2010-05" db="EMBL/GenBank/DDBJ databases">
        <authorList>
            <person name="Muzny D."/>
            <person name="Qin X."/>
            <person name="Buhay C."/>
            <person name="Dugan-Rocha S."/>
            <person name="Ding Y."/>
            <person name="Chen G."/>
            <person name="Hawes A."/>
            <person name="Holder M."/>
            <person name="Jhangiani S."/>
            <person name="Johnson A."/>
            <person name="Khan Z."/>
            <person name="Li Z."/>
            <person name="Liu W."/>
            <person name="Liu X."/>
            <person name="Perez L."/>
            <person name="Shen H."/>
            <person name="Wang Q."/>
            <person name="Watt J."/>
            <person name="Xi L."/>
            <person name="Xin Y."/>
            <person name="Zhou J."/>
            <person name="Deng J."/>
            <person name="Jiang H."/>
            <person name="Liu Y."/>
            <person name="Qu J."/>
            <person name="Song X.-Z."/>
            <person name="Zhang L."/>
            <person name="Villasana D."/>
            <person name="Johnson A."/>
            <person name="Liu J."/>
            <person name="Liyanage D."/>
            <person name="Lorensuhewa L."/>
            <person name="Robinson T."/>
            <person name="Song A."/>
            <person name="Song B.-B."/>
            <person name="Dinh H."/>
            <person name="Thornton R."/>
            <person name="Coyle M."/>
            <person name="Francisco L."/>
            <person name="Jackson L."/>
            <person name="Javaid M."/>
            <person name="Korchina V."/>
            <person name="Kovar C."/>
            <person name="Mata R."/>
            <person name="Mathew T."/>
            <person name="Ngo R."/>
            <person name="Nguyen L."/>
            <person name="Nguyen N."/>
            <person name="Okwuonu G."/>
            <person name="Ongeri F."/>
            <person name="Pham C."/>
            <person name="Simmons D."/>
            <person name="Wilczek-Boney K."/>
            <person name="Hale W."/>
            <person name="Jakkamsetti A."/>
            <person name="Pham P."/>
            <person name="Ruth R."/>
            <person name="San Lucas F."/>
            <person name="Warren J."/>
            <person name="Zhang J."/>
            <person name="Zhao Z."/>
            <person name="Zhou C."/>
            <person name="Zhu D."/>
            <person name="Lee S."/>
            <person name="Bess C."/>
            <person name="Blankenburg K."/>
            <person name="Forbes L."/>
            <person name="Fu Q."/>
            <person name="Gubbala S."/>
            <person name="Hirani K."/>
            <person name="Jayaseelan J.C."/>
            <person name="Lara F."/>
            <person name="Munidasa M."/>
            <person name="Palculict T."/>
            <person name="Patil S."/>
            <person name="Pu L.-L."/>
            <person name="Saada N."/>
            <person name="Tang L."/>
            <person name="Weissenberger G."/>
            <person name="Zhu Y."/>
            <person name="Hemphill L."/>
            <person name="Shang Y."/>
            <person name="Youmans B."/>
            <person name="Ayvaz T."/>
            <person name="Ross M."/>
            <person name="Santibanez J."/>
            <person name="Aqrawi P."/>
            <person name="Gross S."/>
            <person name="Joshi V."/>
            <person name="Fowler G."/>
            <person name="Nazareth L."/>
            <person name="Reid J."/>
            <person name="Worley K."/>
            <person name="Petrosino J."/>
            <person name="Highlander S."/>
            <person name="Gibbs R."/>
        </authorList>
    </citation>
    <scope>NUCLEOTIDE SEQUENCE [LARGE SCALE GENOMIC DNA]</scope>
    <source>
        <strain evidence="2">MN8</strain>
    </source>
</reference>
<feature type="transmembrane region" description="Helical" evidence="1">
    <location>
        <begin position="44"/>
        <end position="65"/>
    </location>
</feature>
<dbReference type="HOGENOM" id="CLU_2669236_0_0_9"/>
<evidence type="ECO:0000313" key="2">
    <source>
        <dbReference type="EMBL" id="EFH95358.1"/>
    </source>
</evidence>
<accession>A0A0E1X981</accession>
<keyword evidence="1" id="KW-0812">Transmembrane</keyword>